<name>A0ABS1JA53_9BACL</name>
<proteinExistence type="predicted"/>
<dbReference type="SUPFAM" id="SSF54909">
    <property type="entry name" value="Dimeric alpha+beta barrel"/>
    <property type="match status" value="1"/>
</dbReference>
<dbReference type="EMBL" id="JAEQNB010000003">
    <property type="protein sequence ID" value="MBL0387152.1"/>
    <property type="molecule type" value="Genomic_DNA"/>
</dbReference>
<organism evidence="2 3">
    <name type="scientific">Tumebacillus amylolyticus</name>
    <dbReference type="NCBI Taxonomy" id="2801339"/>
    <lineage>
        <taxon>Bacteria</taxon>
        <taxon>Bacillati</taxon>
        <taxon>Bacillota</taxon>
        <taxon>Bacilli</taxon>
        <taxon>Bacillales</taxon>
        <taxon>Alicyclobacillaceae</taxon>
        <taxon>Tumebacillus</taxon>
    </lineage>
</organism>
<evidence type="ECO:0000259" key="1">
    <source>
        <dbReference type="Pfam" id="PF16291"/>
    </source>
</evidence>
<dbReference type="InterPro" id="IPR032555">
    <property type="entry name" value="DUF4937"/>
</dbReference>
<keyword evidence="3" id="KW-1185">Reference proteome</keyword>
<feature type="domain" description="DUF4937" evidence="1">
    <location>
        <begin position="2"/>
        <end position="90"/>
    </location>
</feature>
<protein>
    <submittedName>
        <fullName evidence="2">YdbC family protein</fullName>
    </submittedName>
</protein>
<evidence type="ECO:0000313" key="2">
    <source>
        <dbReference type="EMBL" id="MBL0387152.1"/>
    </source>
</evidence>
<accession>A0ABS1JA53</accession>
<comment type="caution">
    <text evidence="2">The sequence shown here is derived from an EMBL/GenBank/DDBJ whole genome shotgun (WGS) entry which is preliminary data.</text>
</comment>
<dbReference type="Proteomes" id="UP000602284">
    <property type="component" value="Unassembled WGS sequence"/>
</dbReference>
<reference evidence="2 3" key="1">
    <citation type="submission" date="2021-01" db="EMBL/GenBank/DDBJ databases">
        <title>Tumebacillus sp. strain ITR2 16S ribosomal RNA gene Genome sequencing and assembly.</title>
        <authorList>
            <person name="Kang M."/>
        </authorList>
    </citation>
    <scope>NUCLEOTIDE SEQUENCE [LARGE SCALE GENOMIC DNA]</scope>
    <source>
        <strain evidence="2 3">ITR2</strain>
    </source>
</reference>
<sequence length="147" mass="16429">MLIKWIVCRVPDGLHAAFSKAQTGWSALQGVDGFGGQWGGWNVFDSEEACIIGLWRDAEAYRFFMEQIHDIIFEKSAQGRTYSEIFVTLYEGAEVASLPERVLNVRMIPELQKARLVDGILYLPSDAGGEKRLDLLDAWYVEGGAAL</sequence>
<dbReference type="Pfam" id="PF16291">
    <property type="entry name" value="DUF4937"/>
    <property type="match status" value="1"/>
</dbReference>
<gene>
    <name evidence="2" type="ORF">JJB07_10880</name>
</gene>
<evidence type="ECO:0000313" key="3">
    <source>
        <dbReference type="Proteomes" id="UP000602284"/>
    </source>
</evidence>
<dbReference type="RefSeq" id="WP_201634876.1">
    <property type="nucleotide sequence ID" value="NZ_JAEQNB010000003.1"/>
</dbReference>
<dbReference type="InterPro" id="IPR011008">
    <property type="entry name" value="Dimeric_a/b-barrel"/>
</dbReference>